<proteinExistence type="predicted"/>
<evidence type="ECO:0000313" key="1">
    <source>
        <dbReference type="EMBL" id="MEW9491460.1"/>
    </source>
</evidence>
<sequence>MIIVGHRGAPLEAKENTIQSFLIAKNLGVDAVELDVHLSSDKKLIVFHDDAVLINGQNTVQISDLTLEELRKVTGIQVPTLEEVFETVGDFNYVVEIKKSSAFYPSIEQRVVDAIRERGLVDNVNIISFDFDAVKRVKEIDEKISTGIIFVGRLNWFLEIAKKAKANWLGIYYQLVTEEEVKNAHQSGLKLNAWTVNDLASAEKLERIGIDALTTDNPRKMIEILKSRKKNT</sequence>
<dbReference type="EMBL" id="JZWS03000004">
    <property type="protein sequence ID" value="MEW9491460.1"/>
    <property type="molecule type" value="Genomic_DNA"/>
</dbReference>
<gene>
    <name evidence="1" type="ORF">TQ35_0004565</name>
</gene>
<accession>A0ACC6TNL7</accession>
<comment type="caution">
    <text evidence="1">The sequence shown here is derived from an EMBL/GenBank/DDBJ whole genome shotgun (WGS) entry which is preliminary data.</text>
</comment>
<evidence type="ECO:0000313" key="2">
    <source>
        <dbReference type="Proteomes" id="UP000053480"/>
    </source>
</evidence>
<name>A0ACC6TNL7_9CREN</name>
<reference evidence="1" key="1">
    <citation type="submission" date="2024-07" db="EMBL/GenBank/DDBJ databases">
        <title>Metagenome and Metagenome-Assembled Genomes of Archaea from a hot spring from the geothermal field of Los Azufres, Mexico.</title>
        <authorList>
            <person name="Marin-Paredes R."/>
            <person name="Martinez-Romero E."/>
            <person name="Servin-Garciduenas L.E."/>
        </authorList>
    </citation>
    <scope>NUCLEOTIDE SEQUENCE</scope>
    <source>
        <strain evidence="1">AZ1-454</strain>
    </source>
</reference>
<organism evidence="1 2">
    <name type="scientific">Candidatus Aramenus sulfurataquae</name>
    <dbReference type="NCBI Taxonomy" id="1326980"/>
    <lineage>
        <taxon>Archaea</taxon>
        <taxon>Thermoproteota</taxon>
        <taxon>Thermoprotei</taxon>
        <taxon>Sulfolobales</taxon>
        <taxon>Sulfolobaceae</taxon>
        <taxon>Candidatus Aramenus</taxon>
    </lineage>
</organism>
<dbReference type="Proteomes" id="UP000053480">
    <property type="component" value="Unassembled WGS sequence"/>
</dbReference>
<protein>
    <submittedName>
        <fullName evidence="1">Glycerophosphodiester phosphodiesterase</fullName>
    </submittedName>
</protein>